<accession>A0ABS8GRW1</accession>
<dbReference type="RefSeq" id="WP_228229795.1">
    <property type="nucleotide sequence ID" value="NZ_JAJGMW010000009.1"/>
</dbReference>
<keyword evidence="1" id="KW-0732">Signal</keyword>
<evidence type="ECO:0000313" key="2">
    <source>
        <dbReference type="EMBL" id="MCC4212719.1"/>
    </source>
</evidence>
<evidence type="ECO:0000256" key="1">
    <source>
        <dbReference type="SAM" id="SignalP"/>
    </source>
</evidence>
<evidence type="ECO:0000313" key="3">
    <source>
        <dbReference type="Proteomes" id="UP001197770"/>
    </source>
</evidence>
<dbReference type="InterPro" id="IPR026341">
    <property type="entry name" value="T9SS_type_B"/>
</dbReference>
<gene>
    <name evidence="2" type="ORF">LLW17_08320</name>
</gene>
<reference evidence="2 3" key="1">
    <citation type="submission" date="2021-11" db="EMBL/GenBank/DDBJ databases">
        <title>Seasonal and diel survey of microbial diversity of the Tyrrhenian coast.</title>
        <authorList>
            <person name="Gattoni G."/>
            <person name="Corral P."/>
        </authorList>
    </citation>
    <scope>NUCLEOTIDE SEQUENCE [LARGE SCALE GENOMIC DNA]</scope>
    <source>
        <strain evidence="2 3">Mr9</strain>
    </source>
</reference>
<dbReference type="SUPFAM" id="SSF101898">
    <property type="entry name" value="NHL repeat"/>
    <property type="match status" value="1"/>
</dbReference>
<dbReference type="Proteomes" id="UP001197770">
    <property type="component" value="Unassembled WGS sequence"/>
</dbReference>
<dbReference type="Pfam" id="PF13585">
    <property type="entry name" value="CHU_C"/>
    <property type="match status" value="1"/>
</dbReference>
<comment type="caution">
    <text evidence="2">The sequence shown here is derived from an EMBL/GenBank/DDBJ whole genome shotgun (WGS) entry which is preliminary data.</text>
</comment>
<proteinExistence type="predicted"/>
<dbReference type="EMBL" id="JAJGMW010000009">
    <property type="protein sequence ID" value="MCC4212719.1"/>
    <property type="molecule type" value="Genomic_DNA"/>
</dbReference>
<dbReference type="NCBIfam" id="TIGR04131">
    <property type="entry name" value="Bac_Flav_CTERM"/>
    <property type="match status" value="1"/>
</dbReference>
<sequence length="519" mass="56375">MLRAIAIILFCVVLTPVLQAQTRNSAYLSLSDGSIVLANFDDCTVEELIGPGSFVMFDIAEGPTNRTLYGIFGATLFLIDLDAGVVNQMGNLTSSSGPLRSFNSLVKDTDGSLLAVTDDISGSLFRIDPNTLEATFLGATNYPSGGDLSFIEGDLYLSALNDNLVKVNIADPPSSVLVGNMNDSGFSFVFGVVSVVSGEPCTGNIDYTMIATGAGSVRTVNIETGQTQELCTNLLNSQAIFGAAEVSVSTICSMSLDLQPVSSVCAGEIISISTQISPEEAFGSYTYEWYKEGDTSVLGTAAQFTGSFDETTTLRCIVTDTDRVGEFRSVEASLTVEVNQKPVIDAIEDFRVVETFTFPEITGDNLPESVLFYTDERGQGDAYSTGDEIRYSARESYPLTFFVYAENESFCNDEISFQVSIISEELSDSNPISAPLFFTPNGDGYHDSWQIQIAGDVRVEGVYIFDRFGKLLKQLDTSNPSWDGTYRGKQMPATDYWYLISYRQGDSVSELKGNFTLKR</sequence>
<organism evidence="2 3">
    <name type="scientific">Leeuwenhoekiella parthenopeia</name>
    <dbReference type="NCBI Taxonomy" id="2890320"/>
    <lineage>
        <taxon>Bacteria</taxon>
        <taxon>Pseudomonadati</taxon>
        <taxon>Bacteroidota</taxon>
        <taxon>Flavobacteriia</taxon>
        <taxon>Flavobacteriales</taxon>
        <taxon>Flavobacteriaceae</taxon>
        <taxon>Leeuwenhoekiella</taxon>
    </lineage>
</organism>
<keyword evidence="3" id="KW-1185">Reference proteome</keyword>
<feature type="signal peptide" evidence="1">
    <location>
        <begin position="1"/>
        <end position="20"/>
    </location>
</feature>
<protein>
    <submittedName>
        <fullName evidence="2">T9SS type B sorting domain-containing protein</fullName>
    </submittedName>
</protein>
<name>A0ABS8GRW1_9FLAO</name>
<feature type="chain" id="PRO_5045207268" evidence="1">
    <location>
        <begin position="21"/>
        <end position="519"/>
    </location>
</feature>